<evidence type="ECO:0000256" key="2">
    <source>
        <dbReference type="ARBA" id="ARBA00008335"/>
    </source>
</evidence>
<feature type="transmembrane region" description="Helical" evidence="9">
    <location>
        <begin position="429"/>
        <end position="456"/>
    </location>
</feature>
<dbReference type="GO" id="GO:0005886">
    <property type="term" value="C:plasma membrane"/>
    <property type="evidence" value="ECO:0007669"/>
    <property type="project" value="TreeGrafter"/>
</dbReference>
<proteinExistence type="inferred from homology"/>
<feature type="transmembrane region" description="Helical" evidence="9">
    <location>
        <begin position="184"/>
        <end position="201"/>
    </location>
</feature>
<evidence type="ECO:0000256" key="8">
    <source>
        <dbReference type="ARBA" id="ARBA00023136"/>
    </source>
</evidence>
<dbReference type="Proteomes" id="UP000279236">
    <property type="component" value="Unassembled WGS sequence"/>
</dbReference>
<dbReference type="EMBL" id="RSCE01000008">
    <property type="protein sequence ID" value="RSH80401.1"/>
    <property type="molecule type" value="Genomic_DNA"/>
</dbReference>
<dbReference type="GeneID" id="39593521"/>
<dbReference type="InterPro" id="IPR010573">
    <property type="entry name" value="MFS_Str1/Tri12-like"/>
</dbReference>
<keyword evidence="7" id="KW-0408">Iron</keyword>
<keyword evidence="3" id="KW-0813">Transport</keyword>
<comment type="similarity">
    <text evidence="2">Belongs to the major facilitator superfamily.</text>
</comment>
<dbReference type="InterPro" id="IPR011701">
    <property type="entry name" value="MFS"/>
</dbReference>
<feature type="transmembrane region" description="Helical" evidence="9">
    <location>
        <begin position="263"/>
        <end position="286"/>
    </location>
</feature>
<keyword evidence="8 9" id="KW-0472">Membrane</keyword>
<comment type="caution">
    <text evidence="11">The sequence shown here is derived from an EMBL/GenBank/DDBJ whole genome shotgun (WGS) entry which is preliminary data.</text>
</comment>
<dbReference type="Pfam" id="PF06609">
    <property type="entry name" value="TRI12"/>
    <property type="match status" value="1"/>
</dbReference>
<feature type="transmembrane region" description="Helical" evidence="9">
    <location>
        <begin position="365"/>
        <end position="389"/>
    </location>
</feature>
<dbReference type="Gene3D" id="1.20.1250.20">
    <property type="entry name" value="MFS general substrate transporter like domains"/>
    <property type="match status" value="2"/>
</dbReference>
<keyword evidence="4" id="KW-0410">Iron transport</keyword>
<dbReference type="PANTHER" id="PTHR23501:SF55">
    <property type="entry name" value="SIDEROPHORE IRON TRANSPORTER, PUTATIVE (AFU_ORTHOLOGUE AFUA_3G03440)-RELATED"/>
    <property type="match status" value="1"/>
</dbReference>
<evidence type="ECO:0000313" key="12">
    <source>
        <dbReference type="Proteomes" id="UP000279236"/>
    </source>
</evidence>
<keyword evidence="6 9" id="KW-1133">Transmembrane helix</keyword>
<keyword evidence="4" id="KW-0406">Ion transport</keyword>
<accession>A0A427XNB0</accession>
<dbReference type="RefSeq" id="XP_028475348.1">
    <property type="nucleotide sequence ID" value="XM_028624276.1"/>
</dbReference>
<dbReference type="GO" id="GO:0006826">
    <property type="term" value="P:iron ion transport"/>
    <property type="evidence" value="ECO:0007669"/>
    <property type="project" value="UniProtKB-KW"/>
</dbReference>
<dbReference type="InterPro" id="IPR036259">
    <property type="entry name" value="MFS_trans_sf"/>
</dbReference>
<feature type="transmembrane region" description="Helical" evidence="9">
    <location>
        <begin position="401"/>
        <end position="423"/>
    </location>
</feature>
<feature type="transmembrane region" description="Helical" evidence="9">
    <location>
        <begin position="127"/>
        <end position="149"/>
    </location>
</feature>
<feature type="transmembrane region" description="Helical" evidence="9">
    <location>
        <begin position="298"/>
        <end position="318"/>
    </location>
</feature>
<evidence type="ECO:0000313" key="11">
    <source>
        <dbReference type="EMBL" id="RSH80401.1"/>
    </source>
</evidence>
<name>A0A427XNB0_9TREE</name>
<feature type="transmembrane region" description="Helical" evidence="9">
    <location>
        <begin position="59"/>
        <end position="76"/>
    </location>
</feature>
<keyword evidence="12" id="KW-1185">Reference proteome</keyword>
<feature type="transmembrane region" description="Helical" evidence="9">
    <location>
        <begin position="338"/>
        <end position="359"/>
    </location>
</feature>
<evidence type="ECO:0000256" key="5">
    <source>
        <dbReference type="ARBA" id="ARBA00022692"/>
    </source>
</evidence>
<dbReference type="AlphaFoldDB" id="A0A427XNB0"/>
<feature type="transmembrane region" description="Helical" evidence="9">
    <location>
        <begin position="544"/>
        <end position="562"/>
    </location>
</feature>
<evidence type="ECO:0000256" key="1">
    <source>
        <dbReference type="ARBA" id="ARBA00004141"/>
    </source>
</evidence>
<comment type="subcellular location">
    <subcellularLocation>
        <location evidence="1">Membrane</location>
        <topology evidence="1">Multi-pass membrane protein</topology>
    </subcellularLocation>
</comment>
<evidence type="ECO:0000256" key="4">
    <source>
        <dbReference type="ARBA" id="ARBA00022496"/>
    </source>
</evidence>
<feature type="domain" description="Major facilitator superfamily (MFS) profile" evidence="10">
    <location>
        <begin position="62"/>
        <end position="566"/>
    </location>
</feature>
<dbReference type="InterPro" id="IPR020846">
    <property type="entry name" value="MFS_dom"/>
</dbReference>
<dbReference type="GO" id="GO:0010106">
    <property type="term" value="P:cellular response to iron ion starvation"/>
    <property type="evidence" value="ECO:0007669"/>
    <property type="project" value="UniProtKB-ARBA"/>
</dbReference>
<dbReference type="OrthoDB" id="2241241at2759"/>
<feature type="transmembrane region" description="Helical" evidence="9">
    <location>
        <begin position="468"/>
        <end position="490"/>
    </location>
</feature>
<evidence type="ECO:0000256" key="9">
    <source>
        <dbReference type="SAM" id="Phobius"/>
    </source>
</evidence>
<gene>
    <name evidence="11" type="ORF">EHS24_008978</name>
</gene>
<dbReference type="FunFam" id="1.20.1250.20:FF:000284">
    <property type="entry name" value="Siderophore iron transporter mirB"/>
    <property type="match status" value="1"/>
</dbReference>
<dbReference type="PROSITE" id="PS50850">
    <property type="entry name" value="MFS"/>
    <property type="match status" value="1"/>
</dbReference>
<keyword evidence="5 9" id="KW-0812">Transmembrane</keyword>
<feature type="transmembrane region" description="Helical" evidence="9">
    <location>
        <begin position="155"/>
        <end position="172"/>
    </location>
</feature>
<protein>
    <recommendedName>
        <fullName evidence="10">Major facilitator superfamily (MFS) profile domain-containing protein</fullName>
    </recommendedName>
</protein>
<reference evidence="11 12" key="1">
    <citation type="submission" date="2018-11" db="EMBL/GenBank/DDBJ databases">
        <title>Genome sequence of Apiotrichum porosum DSM 27194.</title>
        <authorList>
            <person name="Aliyu H."/>
            <person name="Gorte O."/>
            <person name="Ochsenreither K."/>
        </authorList>
    </citation>
    <scope>NUCLEOTIDE SEQUENCE [LARGE SCALE GENOMIC DNA]</scope>
    <source>
        <strain evidence="11 12">DSM 27194</strain>
    </source>
</reference>
<evidence type="ECO:0000256" key="6">
    <source>
        <dbReference type="ARBA" id="ARBA00022989"/>
    </source>
</evidence>
<feature type="transmembrane region" description="Helical" evidence="9">
    <location>
        <begin position="213"/>
        <end position="234"/>
    </location>
</feature>
<dbReference type="FunFam" id="1.20.1250.20:FF:000302">
    <property type="entry name" value="MFS siderochrome iron transporter MirB"/>
    <property type="match status" value="1"/>
</dbReference>
<evidence type="ECO:0000256" key="3">
    <source>
        <dbReference type="ARBA" id="ARBA00022448"/>
    </source>
</evidence>
<dbReference type="PANTHER" id="PTHR23501">
    <property type="entry name" value="MAJOR FACILITATOR SUPERFAMILY"/>
    <property type="match status" value="1"/>
</dbReference>
<sequence length="578" mass="63394">MKVDQGINLAETAAATAPDSNSVFETKEPSITVPYEGEKDQDGVRQADAMTQTWSKGSLRTIFVFFWLTYAVNAFQSSITGNLSAYITSGFAEHSLIPVISVVSNIMSAVAYMVLAKVLNLWDRSYGYLAMSFLATLGLILSAACTNIYTYCAAQVFYAVGFIGIIFAVDVLTADTSQLKNRGLAYAFTASPYIITAYGGPPLSEKFYDTNWRWGYGAFAIILPFVSLPMFFFLQHQKRRAEKLGVGIKPKSGRTFMQSTVHYLVEFDVLGVFLVSAGLSLFLLPFSLAASAADEWRSAHIIAMLVVGVVCLIAFVIVEGYVAKTPFVPFHLLTDRTVIGACLLDFTWQIAYYCWASYFTSYLQVVYHLSISTSGYITSIYDILASLLMFPVGYLIRRTGYFKWVVIIGVPLYTLGAGLMIYFRKPGHSIGWIVFTQVLIAIGGSCFTLVEQVAVLAAGSHNDAAAMLALLGMFGYFGGAVGNSVSGAIWTNTLPEYLQKYLPEDTVADWETIYDSLDVQLSYPVGDPTRTAIELAYAEAQSRMLIAGTAIMALAFISVVLIKNIKVSEIEQVRGVLF</sequence>
<dbReference type="GO" id="GO:0022857">
    <property type="term" value="F:transmembrane transporter activity"/>
    <property type="evidence" value="ECO:0007669"/>
    <property type="project" value="InterPro"/>
</dbReference>
<dbReference type="SUPFAM" id="SSF103473">
    <property type="entry name" value="MFS general substrate transporter"/>
    <property type="match status" value="2"/>
</dbReference>
<evidence type="ECO:0000259" key="10">
    <source>
        <dbReference type="PROSITE" id="PS50850"/>
    </source>
</evidence>
<feature type="transmembrane region" description="Helical" evidence="9">
    <location>
        <begin position="96"/>
        <end position="115"/>
    </location>
</feature>
<dbReference type="Pfam" id="PF07690">
    <property type="entry name" value="MFS_1"/>
    <property type="match status" value="1"/>
</dbReference>
<organism evidence="11 12">
    <name type="scientific">Apiotrichum porosum</name>
    <dbReference type="NCBI Taxonomy" id="105984"/>
    <lineage>
        <taxon>Eukaryota</taxon>
        <taxon>Fungi</taxon>
        <taxon>Dikarya</taxon>
        <taxon>Basidiomycota</taxon>
        <taxon>Agaricomycotina</taxon>
        <taxon>Tremellomycetes</taxon>
        <taxon>Trichosporonales</taxon>
        <taxon>Trichosporonaceae</taxon>
        <taxon>Apiotrichum</taxon>
    </lineage>
</organism>
<evidence type="ECO:0000256" key="7">
    <source>
        <dbReference type="ARBA" id="ARBA00023004"/>
    </source>
</evidence>